<name>A0ACC2XN04_9TREE</name>
<reference evidence="1" key="1">
    <citation type="submission" date="2023-04" db="EMBL/GenBank/DDBJ databases">
        <title>Draft Genome sequencing of Naganishia species isolated from polar environments using Oxford Nanopore Technology.</title>
        <authorList>
            <person name="Leo P."/>
            <person name="Venkateswaran K."/>
        </authorList>
    </citation>
    <scope>NUCLEOTIDE SEQUENCE</scope>
    <source>
        <strain evidence="1">MNA-CCFEE 5425</strain>
    </source>
</reference>
<evidence type="ECO:0000313" key="2">
    <source>
        <dbReference type="Proteomes" id="UP001243375"/>
    </source>
</evidence>
<comment type="caution">
    <text evidence="1">The sequence shown here is derived from an EMBL/GenBank/DDBJ whole genome shotgun (WGS) entry which is preliminary data.</text>
</comment>
<dbReference type="EMBL" id="JASBWU010000001">
    <property type="protein sequence ID" value="KAJ9125362.1"/>
    <property type="molecule type" value="Genomic_DNA"/>
</dbReference>
<dbReference type="Proteomes" id="UP001243375">
    <property type="component" value="Unassembled WGS sequence"/>
</dbReference>
<proteinExistence type="predicted"/>
<evidence type="ECO:0000313" key="1">
    <source>
        <dbReference type="EMBL" id="KAJ9125362.1"/>
    </source>
</evidence>
<protein>
    <submittedName>
        <fullName evidence="1">Uncharacterized protein</fullName>
    </submittedName>
</protein>
<keyword evidence="2" id="KW-1185">Reference proteome</keyword>
<sequence length="593" mass="63863">MHIYKSNYPSVPISDESLVEFLLALPLSLARRSSVDSVTGETKTRGQVFDEALSLARGLIIRKHAKPGQVALILGKTSVDYPVVALGCMAAGLIPSLASAACSPPELLYQLQDCKASLVFVDPELLPVVLEAYKILHKSSTPSPTPFSDDKYALQHTILSRRQSASLRALEAAQGASMGAEGGGVPSDTSFASYVDLLVPAHKATKNVVVPVPLGPEGSQQTAVLCYSSGTTGLPKGVELTHRNLTSVLKQFKLSMPKCDGEEDSTPAFLPMYHIYGFVKLALAPLHQGYSIIVMPKFSVKPFCQTVAKYKCTFALVAPPVLIAVSKSPETDHYDLSSLRWFMTGAAPCGESLTLEVEQKFAKHGIVVVQGYGSTETSPASCILDTNFAKSHRGCVGALCPNMEARLVDDDEKDVPVGSSGELWVRGPNIMKGYLGKVDATKNALTSDGWYKTGDVCTIDEHGIFKIVDRKKELIKVKGFQVAPAELEGILLGHPKIADIGIVGVWEDSLATELPRAYIVPAAGMASLESEKAKHHLATEINLWLKPKVAHYKQLIGGTAFVEELPRLPSGKILRRTLRDIAKAERAPVLAKL</sequence>
<gene>
    <name evidence="1" type="ORF">QFC22_000322</name>
</gene>
<organism evidence="1 2">
    <name type="scientific">Naganishia vaughanmartiniae</name>
    <dbReference type="NCBI Taxonomy" id="1424756"/>
    <lineage>
        <taxon>Eukaryota</taxon>
        <taxon>Fungi</taxon>
        <taxon>Dikarya</taxon>
        <taxon>Basidiomycota</taxon>
        <taxon>Agaricomycotina</taxon>
        <taxon>Tremellomycetes</taxon>
        <taxon>Filobasidiales</taxon>
        <taxon>Filobasidiaceae</taxon>
        <taxon>Naganishia</taxon>
    </lineage>
</organism>
<accession>A0ACC2XN04</accession>